<feature type="compositionally biased region" description="Basic and acidic residues" evidence="1">
    <location>
        <begin position="45"/>
        <end position="55"/>
    </location>
</feature>
<dbReference type="EMBL" id="BOPV01000001">
    <property type="protein sequence ID" value="GIL40417.1"/>
    <property type="molecule type" value="Genomic_DNA"/>
</dbReference>
<evidence type="ECO:0000313" key="3">
    <source>
        <dbReference type="Proteomes" id="UP000681075"/>
    </source>
</evidence>
<feature type="compositionally biased region" description="Basic and acidic residues" evidence="1">
    <location>
        <begin position="15"/>
        <end position="28"/>
    </location>
</feature>
<protein>
    <submittedName>
        <fullName evidence="2">Uncharacterized protein</fullName>
    </submittedName>
</protein>
<name>A0A8S8XG22_9PROT</name>
<dbReference type="AlphaFoldDB" id="A0A8S8XG22"/>
<proteinExistence type="predicted"/>
<accession>A0A8S8XG22</accession>
<comment type="caution">
    <text evidence="2">The sequence shown here is derived from an EMBL/GenBank/DDBJ whole genome shotgun (WGS) entry which is preliminary data.</text>
</comment>
<feature type="region of interest" description="Disordered" evidence="1">
    <location>
        <begin position="1"/>
        <end position="62"/>
    </location>
</feature>
<feature type="compositionally biased region" description="Polar residues" evidence="1">
    <location>
        <begin position="1"/>
        <end position="10"/>
    </location>
</feature>
<dbReference type="Proteomes" id="UP000681075">
    <property type="component" value="Unassembled WGS sequence"/>
</dbReference>
<sequence>MANSQMQHSGRGQVKHPETDGRLRENRGTARAPMRENVMPGGQGRVKDPSTDGRLKQNRQRH</sequence>
<organism evidence="2 3">
    <name type="scientific">Roseiterribacter gracilis</name>
    <dbReference type="NCBI Taxonomy" id="2812848"/>
    <lineage>
        <taxon>Bacteria</taxon>
        <taxon>Pseudomonadati</taxon>
        <taxon>Pseudomonadota</taxon>
        <taxon>Alphaproteobacteria</taxon>
        <taxon>Rhodospirillales</taxon>
        <taxon>Roseiterribacteraceae</taxon>
        <taxon>Roseiterribacter</taxon>
    </lineage>
</organism>
<evidence type="ECO:0000256" key="1">
    <source>
        <dbReference type="SAM" id="MobiDB-lite"/>
    </source>
</evidence>
<keyword evidence="3" id="KW-1185">Reference proteome</keyword>
<reference evidence="2" key="1">
    <citation type="submission" date="2021-02" db="EMBL/GenBank/DDBJ databases">
        <title>Genome sequence of Rhodospirillales sp. strain TMPK1 isolated from soil.</title>
        <authorList>
            <person name="Nakai R."/>
            <person name="Kusada H."/>
            <person name="Tamaki H."/>
        </authorList>
    </citation>
    <scope>NUCLEOTIDE SEQUENCE</scope>
    <source>
        <strain evidence="2">TMPK1</strain>
    </source>
</reference>
<gene>
    <name evidence="2" type="ORF">TMPK1_26540</name>
</gene>
<evidence type="ECO:0000313" key="2">
    <source>
        <dbReference type="EMBL" id="GIL40417.1"/>
    </source>
</evidence>
<dbReference type="RefSeq" id="WP_420243515.1">
    <property type="nucleotide sequence ID" value="NZ_BOPV01000001.1"/>
</dbReference>